<sequence>MDNIESKKRDFTNNGSFFDFSSLLSDDNLGKDNMNILDKCLDRDFPCDMYKDFCQNSKMFFDGTEDIDLNLDHIINNNEKDNCDNILYMNTIGDEMAQKGKKSRKEQKVYVYNLNERIQKIIKWKRKKIDFILGPKREVSVFADKKI</sequence>
<gene>
    <name evidence="1" type="ORF">MHBO_000900</name>
</gene>
<keyword evidence="2" id="KW-1185">Reference proteome</keyword>
<proteinExistence type="predicted"/>
<evidence type="ECO:0000313" key="1">
    <source>
        <dbReference type="EMBL" id="MES1919022.1"/>
    </source>
</evidence>
<name>A0ABV2AH84_9EUKA</name>
<dbReference type="EMBL" id="JBDODL010000181">
    <property type="protein sequence ID" value="MES1919022.1"/>
    <property type="molecule type" value="Genomic_DNA"/>
</dbReference>
<dbReference type="Proteomes" id="UP001439008">
    <property type="component" value="Unassembled WGS sequence"/>
</dbReference>
<organism evidence="1 2">
    <name type="scientific">Bonamia ostreae</name>
    <dbReference type="NCBI Taxonomy" id="126728"/>
    <lineage>
        <taxon>Eukaryota</taxon>
        <taxon>Sar</taxon>
        <taxon>Rhizaria</taxon>
        <taxon>Endomyxa</taxon>
        <taxon>Ascetosporea</taxon>
        <taxon>Haplosporida</taxon>
        <taxon>Bonamia</taxon>
    </lineage>
</organism>
<comment type="caution">
    <text evidence="1">The sequence shown here is derived from an EMBL/GenBank/DDBJ whole genome shotgun (WGS) entry which is preliminary data.</text>
</comment>
<reference evidence="1 2" key="1">
    <citation type="journal article" date="2024" name="BMC Biol.">
        <title>Comparative genomics of Ascetosporea gives new insight into the evolutionary basis for animal parasitism in Rhizaria.</title>
        <authorList>
            <person name="Hiltunen Thoren M."/>
            <person name="Onut-Brannstrom I."/>
            <person name="Alfjorden A."/>
            <person name="Peckova H."/>
            <person name="Swords F."/>
            <person name="Hooper C."/>
            <person name="Holzer A.S."/>
            <person name="Bass D."/>
            <person name="Burki F."/>
        </authorList>
    </citation>
    <scope>NUCLEOTIDE SEQUENCE [LARGE SCALE GENOMIC DNA]</scope>
    <source>
        <strain evidence="1">20-A016</strain>
    </source>
</reference>
<protein>
    <submittedName>
        <fullName evidence="1">Uncharacterized protein</fullName>
    </submittedName>
</protein>
<accession>A0ABV2AH84</accession>
<evidence type="ECO:0000313" key="2">
    <source>
        <dbReference type="Proteomes" id="UP001439008"/>
    </source>
</evidence>